<organism evidence="1">
    <name type="scientific">Mycobacterium xenopi 4042</name>
    <dbReference type="NCBI Taxonomy" id="1299334"/>
    <lineage>
        <taxon>Bacteria</taxon>
        <taxon>Bacillati</taxon>
        <taxon>Actinomycetota</taxon>
        <taxon>Actinomycetes</taxon>
        <taxon>Mycobacteriales</taxon>
        <taxon>Mycobacteriaceae</taxon>
        <taxon>Mycobacterium</taxon>
    </lineage>
</organism>
<sequence length="61" mass="6529">MGSKSALLPLIADCERGLGRPERAIELARGPEAAQLSGDDADELRIVAAGAARIWVNWSKR</sequence>
<dbReference type="AlphaFoldDB" id="X8BH82"/>
<accession>X8BH82</accession>
<gene>
    <name evidence="1" type="ORF">I553_6654</name>
</gene>
<proteinExistence type="predicted"/>
<evidence type="ECO:0000313" key="1">
    <source>
        <dbReference type="EMBL" id="EUA42791.1"/>
    </source>
</evidence>
<comment type="caution">
    <text evidence="1">The sequence shown here is derived from an EMBL/GenBank/DDBJ whole genome shotgun (WGS) entry which is preliminary data.</text>
</comment>
<reference evidence="1" key="1">
    <citation type="submission" date="2014-01" db="EMBL/GenBank/DDBJ databases">
        <authorList>
            <person name="Brown-Elliot B."/>
            <person name="Wallace R."/>
            <person name="Lenaerts A."/>
            <person name="Ordway D."/>
            <person name="DeGroote M.A."/>
            <person name="Parker T."/>
            <person name="Sizemore C."/>
            <person name="Tallon L.J."/>
            <person name="Sadzewicz L.K."/>
            <person name="Sengamalay N."/>
            <person name="Fraser C.M."/>
            <person name="Hine E."/>
            <person name="Shefchek K.A."/>
            <person name="Das S.P."/>
            <person name="Tettelin H."/>
        </authorList>
    </citation>
    <scope>NUCLEOTIDE SEQUENCE [LARGE SCALE GENOMIC DNA]</scope>
    <source>
        <strain evidence="1">4042</strain>
    </source>
</reference>
<dbReference type="PATRIC" id="fig|1299334.3.peg.4802"/>
<dbReference type="EMBL" id="JAOB01000042">
    <property type="protein sequence ID" value="EUA42791.1"/>
    <property type="molecule type" value="Genomic_DNA"/>
</dbReference>
<protein>
    <submittedName>
        <fullName evidence="1">Uncharacterized protein</fullName>
    </submittedName>
</protein>
<name>X8BH82_MYCXE</name>